<accession>A0ABS1PS79</accession>
<dbReference type="Proteomes" id="UP000621510">
    <property type="component" value="Unassembled WGS sequence"/>
</dbReference>
<proteinExistence type="predicted"/>
<dbReference type="SUPFAM" id="SSF48452">
    <property type="entry name" value="TPR-like"/>
    <property type="match status" value="1"/>
</dbReference>
<gene>
    <name evidence="1" type="ORF">JK364_23255</name>
</gene>
<evidence type="ECO:0000313" key="1">
    <source>
        <dbReference type="EMBL" id="MBL1115292.1"/>
    </source>
</evidence>
<protein>
    <submittedName>
        <fullName evidence="1">Helix-turn-helix domain-containing protein</fullName>
    </submittedName>
</protein>
<evidence type="ECO:0000313" key="2">
    <source>
        <dbReference type="Proteomes" id="UP000621510"/>
    </source>
</evidence>
<dbReference type="Gene3D" id="1.25.40.10">
    <property type="entry name" value="Tetratricopeptide repeat domain"/>
    <property type="match status" value="1"/>
</dbReference>
<sequence length="470" mass="50386">MATSSTGDSEDTGVRAGNTDLVAAMEQAGLSNKALAQEVRTLGAERGLTLKCTHTTVKRWRAGVLGYSVPPELIAEALSRRLGRIITTADIGLASAGRLDPKLGLGGPSSPQEVARTAAVLWGDGIDEDGLRLPAIPVESLAAPVLRWLIARPAAPPENVGIGRQVRRADVARVRATSEWYAAVDNQFGGGAARAVVMSYLRSDLLPLLRGTYTAAVGRELFSAAAVATHRTAHLAYDTGRHSLARRYLLLAVDMAHQAADRPLAAKILGTLAHQAIFLGNYREALDILHAAIQGAGTKASPVGRAALHAVEARAYAAIGDARLTSAALKKAEIHYSSGNLTNEPEWLQYFNSAELFDEFGHCFTALGNGREAQRYATAALRSRNFDKYARSTVFTRFVLANAYLDEGEVEQACAVASTAFPALADIRSVRTRTYLEKFQDRLVAFRRVSAVKVFNSRAKTVLAPEDLPG</sequence>
<comment type="caution">
    <text evidence="1">The sequence shown here is derived from an EMBL/GenBank/DDBJ whole genome shotgun (WGS) entry which is preliminary data.</text>
</comment>
<keyword evidence="2" id="KW-1185">Reference proteome</keyword>
<dbReference type="EMBL" id="JAERRG010000009">
    <property type="protein sequence ID" value="MBL1115292.1"/>
    <property type="molecule type" value="Genomic_DNA"/>
</dbReference>
<dbReference type="InterPro" id="IPR011990">
    <property type="entry name" value="TPR-like_helical_dom_sf"/>
</dbReference>
<dbReference type="RefSeq" id="WP_201853087.1">
    <property type="nucleotide sequence ID" value="NZ_JAERRG010000009.1"/>
</dbReference>
<organism evidence="1 2">
    <name type="scientific">Streptomyces endocoffeicus</name>
    <dbReference type="NCBI Taxonomy" id="2898945"/>
    <lineage>
        <taxon>Bacteria</taxon>
        <taxon>Bacillati</taxon>
        <taxon>Actinomycetota</taxon>
        <taxon>Actinomycetes</taxon>
        <taxon>Kitasatosporales</taxon>
        <taxon>Streptomycetaceae</taxon>
        <taxon>Streptomyces</taxon>
    </lineage>
</organism>
<reference evidence="1 2" key="1">
    <citation type="submission" date="2021-01" db="EMBL/GenBank/DDBJ databases">
        <title>WGS of actinomycetes isolated from Thailand.</title>
        <authorList>
            <person name="Thawai C."/>
        </authorList>
    </citation>
    <scope>NUCLEOTIDE SEQUENCE [LARGE SCALE GENOMIC DNA]</scope>
    <source>
        <strain evidence="1 2">CA3R110</strain>
    </source>
</reference>
<name>A0ABS1PS79_9ACTN</name>